<name>A0A015IND6_RHIIW</name>
<feature type="compositionally biased region" description="Basic residues" evidence="2">
    <location>
        <begin position="124"/>
        <end position="142"/>
    </location>
</feature>
<feature type="coiled-coil region" evidence="1">
    <location>
        <begin position="48"/>
        <end position="110"/>
    </location>
</feature>
<feature type="region of interest" description="Disordered" evidence="2">
    <location>
        <begin position="118"/>
        <end position="145"/>
    </location>
</feature>
<dbReference type="Proteomes" id="UP000022910">
    <property type="component" value="Unassembled WGS sequence"/>
</dbReference>
<gene>
    <name evidence="3" type="ORF">RirG_222590</name>
</gene>
<dbReference type="AlphaFoldDB" id="A0A015IND6"/>
<organism evidence="3 4">
    <name type="scientific">Rhizophagus irregularis (strain DAOM 197198w)</name>
    <name type="common">Glomus intraradices</name>
    <dbReference type="NCBI Taxonomy" id="1432141"/>
    <lineage>
        <taxon>Eukaryota</taxon>
        <taxon>Fungi</taxon>
        <taxon>Fungi incertae sedis</taxon>
        <taxon>Mucoromycota</taxon>
        <taxon>Glomeromycotina</taxon>
        <taxon>Glomeromycetes</taxon>
        <taxon>Glomerales</taxon>
        <taxon>Glomeraceae</taxon>
        <taxon>Rhizophagus</taxon>
    </lineage>
</organism>
<protein>
    <submittedName>
        <fullName evidence="3">Uncharacterized protein</fullName>
    </submittedName>
</protein>
<sequence length="234" mass="27476">MKLGGETVKQIVEKIFRENSLTGAANKTPIKLVGCLMRDGKEIPLDKERECQLMLEAKDAEIENLRDELETFKKYNVSADEQIDNLKKEKKIAEEQIIFLENDAKKCSELEKKITSEVATSSKQKSKTKSHDRRRKSKKKKSTTQEIKKGKITEILVTTSDDNYLDKYFAEQSRDMKFYDFPAYWKDNVIYEMLKKVGYIERLEVKHNYKYRTVRARIRLTKEMEENSLKAVLI</sequence>
<evidence type="ECO:0000313" key="4">
    <source>
        <dbReference type="Proteomes" id="UP000022910"/>
    </source>
</evidence>
<dbReference type="HOGENOM" id="CLU_1185579_0_0_1"/>
<dbReference type="OrthoDB" id="2467784at2759"/>
<keyword evidence="4" id="KW-1185">Reference proteome</keyword>
<accession>A0A015IND6</accession>
<keyword evidence="1" id="KW-0175">Coiled coil</keyword>
<evidence type="ECO:0000256" key="2">
    <source>
        <dbReference type="SAM" id="MobiDB-lite"/>
    </source>
</evidence>
<proteinExistence type="predicted"/>
<comment type="caution">
    <text evidence="3">The sequence shown here is derived from an EMBL/GenBank/DDBJ whole genome shotgun (WGS) entry which is preliminary data.</text>
</comment>
<evidence type="ECO:0000313" key="3">
    <source>
        <dbReference type="EMBL" id="EXX55740.1"/>
    </source>
</evidence>
<reference evidence="3 4" key="1">
    <citation type="submission" date="2014-02" db="EMBL/GenBank/DDBJ databases">
        <title>Single nucleus genome sequencing reveals high similarity among nuclei of an endomycorrhizal fungus.</title>
        <authorList>
            <person name="Lin K."/>
            <person name="Geurts R."/>
            <person name="Zhang Z."/>
            <person name="Limpens E."/>
            <person name="Saunders D.G."/>
            <person name="Mu D."/>
            <person name="Pang E."/>
            <person name="Cao H."/>
            <person name="Cha H."/>
            <person name="Lin T."/>
            <person name="Zhou Q."/>
            <person name="Shang Y."/>
            <person name="Li Y."/>
            <person name="Ivanov S."/>
            <person name="Sharma T."/>
            <person name="Velzen R.V."/>
            <person name="Ruijter N.D."/>
            <person name="Aanen D.K."/>
            <person name="Win J."/>
            <person name="Kamoun S."/>
            <person name="Bisseling T."/>
            <person name="Huang S."/>
        </authorList>
    </citation>
    <scope>NUCLEOTIDE SEQUENCE [LARGE SCALE GENOMIC DNA]</scope>
    <source>
        <strain evidence="4">DAOM197198w</strain>
    </source>
</reference>
<dbReference type="EMBL" id="JEMT01028031">
    <property type="protein sequence ID" value="EXX55740.1"/>
    <property type="molecule type" value="Genomic_DNA"/>
</dbReference>
<evidence type="ECO:0000256" key="1">
    <source>
        <dbReference type="SAM" id="Coils"/>
    </source>
</evidence>